<dbReference type="InterPro" id="IPR018422">
    <property type="entry name" value="Cation/H_exchanger_CPA1"/>
</dbReference>
<evidence type="ECO:0000313" key="13">
    <source>
        <dbReference type="EMBL" id="OCQ53440.1"/>
    </source>
</evidence>
<evidence type="ECO:0000256" key="9">
    <source>
        <dbReference type="ARBA" id="ARBA00023136"/>
    </source>
</evidence>
<comment type="caution">
    <text evidence="13">The sequence shown here is derived from an EMBL/GenBank/DDBJ whole genome shotgun (WGS) entry which is preliminary data.</text>
</comment>
<feature type="transmembrane region" description="Helical" evidence="11">
    <location>
        <begin position="44"/>
        <end position="63"/>
    </location>
</feature>
<dbReference type="InterPro" id="IPR006153">
    <property type="entry name" value="Cation/H_exchanger_TM"/>
</dbReference>
<evidence type="ECO:0000256" key="2">
    <source>
        <dbReference type="ARBA" id="ARBA00022448"/>
    </source>
</evidence>
<evidence type="ECO:0000256" key="8">
    <source>
        <dbReference type="ARBA" id="ARBA00023065"/>
    </source>
</evidence>
<dbReference type="Pfam" id="PF00999">
    <property type="entry name" value="Na_H_Exchanger"/>
    <property type="match status" value="1"/>
</dbReference>
<comment type="similarity">
    <text evidence="11">Belongs to the monovalent cation:proton antiporter 1 (CPA1) transporter (TC 2.A.36) family.</text>
</comment>
<evidence type="ECO:0000256" key="1">
    <source>
        <dbReference type="ARBA" id="ARBA00004651"/>
    </source>
</evidence>
<protein>
    <submittedName>
        <fullName evidence="13">Sodium, potassium, lithium and rubidium/H(+) antiporter</fullName>
    </submittedName>
</protein>
<dbReference type="GO" id="GO:0051453">
    <property type="term" value="P:regulation of intracellular pH"/>
    <property type="evidence" value="ECO:0007669"/>
    <property type="project" value="TreeGrafter"/>
</dbReference>
<dbReference type="PANTHER" id="PTHR10110:SF86">
    <property type="entry name" value="SODIUM_HYDROGEN EXCHANGER 7"/>
    <property type="match status" value="1"/>
</dbReference>
<comment type="function">
    <text evidence="11">Na(+)/H(+) antiporter that extrudes sodium in exchange for external protons.</text>
</comment>
<dbReference type="InterPro" id="IPR004705">
    <property type="entry name" value="Cation/H_exchanger_CPA1_bac"/>
</dbReference>
<dbReference type="NCBIfam" id="TIGR00831">
    <property type="entry name" value="a_cpa1"/>
    <property type="match status" value="1"/>
</dbReference>
<evidence type="ECO:0000256" key="10">
    <source>
        <dbReference type="ARBA" id="ARBA00023201"/>
    </source>
</evidence>
<accession>A0A1C0U674</accession>
<keyword evidence="8 11" id="KW-0406">Ion transport</keyword>
<dbReference type="GO" id="GO:0005886">
    <property type="term" value="C:plasma membrane"/>
    <property type="evidence" value="ECO:0007669"/>
    <property type="project" value="UniProtKB-SubCell"/>
</dbReference>
<dbReference type="EMBL" id="LOMY01000039">
    <property type="protein sequence ID" value="OCQ53440.1"/>
    <property type="molecule type" value="Genomic_DNA"/>
</dbReference>
<evidence type="ECO:0000256" key="4">
    <source>
        <dbReference type="ARBA" id="ARBA00022475"/>
    </source>
</evidence>
<keyword evidence="5 11" id="KW-0812">Transmembrane</keyword>
<feature type="transmembrane region" description="Helical" evidence="11">
    <location>
        <begin position="284"/>
        <end position="305"/>
    </location>
</feature>
<keyword evidence="6 11" id="KW-1133">Transmembrane helix</keyword>
<evidence type="ECO:0000256" key="6">
    <source>
        <dbReference type="ARBA" id="ARBA00022989"/>
    </source>
</evidence>
<dbReference type="Proteomes" id="UP000093476">
    <property type="component" value="Unassembled WGS sequence"/>
</dbReference>
<keyword evidence="3 11" id="KW-0050">Antiport</keyword>
<proteinExistence type="inferred from homology"/>
<dbReference type="GO" id="GO:0015385">
    <property type="term" value="F:sodium:proton antiporter activity"/>
    <property type="evidence" value="ECO:0007669"/>
    <property type="project" value="InterPro"/>
</dbReference>
<keyword evidence="10 11" id="KW-0739">Sodium transport</keyword>
<keyword evidence="2 11" id="KW-0813">Transport</keyword>
<organism evidence="13 14">
    <name type="scientific">Photorhabdus australis subsp. thailandensis</name>
    <dbReference type="NCBI Taxonomy" id="2805096"/>
    <lineage>
        <taxon>Bacteria</taxon>
        <taxon>Pseudomonadati</taxon>
        <taxon>Pseudomonadota</taxon>
        <taxon>Gammaproteobacteria</taxon>
        <taxon>Enterobacterales</taxon>
        <taxon>Morganellaceae</taxon>
        <taxon>Photorhabdus</taxon>
    </lineage>
</organism>
<keyword evidence="14" id="KW-1185">Reference proteome</keyword>
<sequence>MYPPFSIDSVILVLRFILTVFVLTERKSLNLYTNGSQVNCKGNMEIFFTILILILVVSVSGVLTKVIPFRIPLPLMQIAMGALLAWPHFGLHVTFNPELFLVLLIPPLLFADGWKTPTREFFQYGREIFILMLVLVLVTVVGIGYLIYWLMPGIPLIAAFALAAVLSPTDAVALSSIVGKGRIPKRIMSVMEGEALMNDASGLVALKFAVAIAMGTMVFTVTGMTIEFFKVAIGGLLSGIAVTWLYSKSLRLMNRWSGGDPATQIVFMLLLPFASYMIAEHIGVSGILAAVAAGMTISKAGVIRNAPLAMRLRADSVWSMLEFVFNGLVFIMLGLQLPGIWETSVVQAELDPTVETWMLFAAVAVIYVALLLLRFCWLWLMKNISKAFMKKNPLNFATYTTRELWLASFAGVRGAITLAGALSVPLFLTDGTPFPARYQLIFIAAGVILLSLLIGVISLPFLLRGIQPSDKEADISEVRMARAAMAEVAIVSMNKMEERLSASTEEQLDAEVITEVASRVIGHLRRRTVGQDEIEHNLLVEDLERRFRLTALRAERGELYHLRATRKISNETLQILLRDLDLLEALLVKKEH</sequence>
<reference evidence="13 14" key="1">
    <citation type="submission" date="2015-12" db="EMBL/GenBank/DDBJ databases">
        <title>Genome comparisons provide insights into the role of secondary metabolites in the pathogenic phase of the Photorhabdus life cycle.</title>
        <authorList>
            <person name="Tobias N.J."/>
            <person name="Mishra B."/>
            <person name="Gupta D.K."/>
            <person name="Thines M."/>
            <person name="Stinear T.P."/>
            <person name="Bode H.B."/>
        </authorList>
    </citation>
    <scope>NUCLEOTIDE SEQUENCE [LARGE SCALE GENOMIC DNA]</scope>
    <source>
        <strain evidence="13 14">PB68.1</strain>
    </source>
</reference>
<keyword evidence="4" id="KW-1003">Cell membrane</keyword>
<evidence type="ECO:0000259" key="12">
    <source>
        <dbReference type="Pfam" id="PF00999"/>
    </source>
</evidence>
<evidence type="ECO:0000256" key="5">
    <source>
        <dbReference type="ARBA" id="ARBA00022692"/>
    </source>
</evidence>
<keyword evidence="11" id="KW-0997">Cell inner membrane</keyword>
<feature type="transmembrane region" description="Helical" evidence="11">
    <location>
        <begin position="200"/>
        <end position="222"/>
    </location>
</feature>
<dbReference type="PANTHER" id="PTHR10110">
    <property type="entry name" value="SODIUM/HYDROGEN EXCHANGER"/>
    <property type="match status" value="1"/>
</dbReference>
<dbReference type="STRING" id="286156.Ppb6_01327"/>
<keyword evidence="7 11" id="KW-0915">Sodium</keyword>
<dbReference type="GO" id="GO:0098719">
    <property type="term" value="P:sodium ion import across plasma membrane"/>
    <property type="evidence" value="ECO:0007669"/>
    <property type="project" value="TreeGrafter"/>
</dbReference>
<dbReference type="AlphaFoldDB" id="A0A1C0U674"/>
<gene>
    <name evidence="13" type="primary">nhaK</name>
    <name evidence="13" type="ORF">Ppb6_01327</name>
</gene>
<feature type="transmembrane region" description="Helical" evidence="11">
    <location>
        <begin position="317"/>
        <end position="337"/>
    </location>
</feature>
<feature type="transmembrane region" description="Helical" evidence="11">
    <location>
        <begin position="128"/>
        <end position="150"/>
    </location>
</feature>
<feature type="transmembrane region" description="Helical" evidence="11">
    <location>
        <begin position="404"/>
        <end position="428"/>
    </location>
</feature>
<keyword evidence="9 11" id="KW-0472">Membrane</keyword>
<dbReference type="PATRIC" id="fig|286156.4.peg.1491"/>
<name>A0A1C0U674_9GAMM</name>
<feature type="transmembrane region" description="Helical" evidence="11">
    <location>
        <begin position="99"/>
        <end position="116"/>
    </location>
</feature>
<dbReference type="GO" id="GO:0015386">
    <property type="term" value="F:potassium:proton antiporter activity"/>
    <property type="evidence" value="ECO:0007669"/>
    <property type="project" value="TreeGrafter"/>
</dbReference>
<evidence type="ECO:0000256" key="7">
    <source>
        <dbReference type="ARBA" id="ARBA00023053"/>
    </source>
</evidence>
<evidence type="ECO:0000256" key="11">
    <source>
        <dbReference type="RuleBase" id="RU366002"/>
    </source>
</evidence>
<feature type="transmembrane region" description="Helical" evidence="11">
    <location>
        <begin position="7"/>
        <end position="24"/>
    </location>
</feature>
<feature type="transmembrane region" description="Helical" evidence="11">
    <location>
        <begin position="156"/>
        <end position="179"/>
    </location>
</feature>
<comment type="subcellular location">
    <subcellularLocation>
        <location evidence="11">Cell inner membrane</location>
        <topology evidence="11">Multi-pass membrane protein</topology>
    </subcellularLocation>
    <subcellularLocation>
        <location evidence="1">Cell membrane</location>
        <topology evidence="1">Multi-pass membrane protein</topology>
    </subcellularLocation>
</comment>
<feature type="transmembrane region" description="Helical" evidence="11">
    <location>
        <begin position="357"/>
        <end position="380"/>
    </location>
</feature>
<dbReference type="Gene3D" id="6.10.140.1330">
    <property type="match status" value="1"/>
</dbReference>
<evidence type="ECO:0000256" key="3">
    <source>
        <dbReference type="ARBA" id="ARBA00022449"/>
    </source>
</evidence>
<feature type="domain" description="Cation/H+ exchanger transmembrane" evidence="12">
    <location>
        <begin position="56"/>
        <end position="464"/>
    </location>
</feature>
<evidence type="ECO:0000313" key="14">
    <source>
        <dbReference type="Proteomes" id="UP000093476"/>
    </source>
</evidence>
<feature type="transmembrane region" description="Helical" evidence="11">
    <location>
        <begin position="440"/>
        <end position="463"/>
    </location>
</feature>